<accession>A0AAV5IYJ2</accession>
<dbReference type="EMBL" id="BPVZ01000024">
    <property type="protein sequence ID" value="GKV05635.1"/>
    <property type="molecule type" value="Genomic_DNA"/>
</dbReference>
<organism evidence="2 3">
    <name type="scientific">Rubroshorea leprosula</name>
    <dbReference type="NCBI Taxonomy" id="152421"/>
    <lineage>
        <taxon>Eukaryota</taxon>
        <taxon>Viridiplantae</taxon>
        <taxon>Streptophyta</taxon>
        <taxon>Embryophyta</taxon>
        <taxon>Tracheophyta</taxon>
        <taxon>Spermatophyta</taxon>
        <taxon>Magnoliopsida</taxon>
        <taxon>eudicotyledons</taxon>
        <taxon>Gunneridae</taxon>
        <taxon>Pentapetalae</taxon>
        <taxon>rosids</taxon>
        <taxon>malvids</taxon>
        <taxon>Malvales</taxon>
        <taxon>Dipterocarpaceae</taxon>
        <taxon>Rubroshorea</taxon>
    </lineage>
</organism>
<evidence type="ECO:0000256" key="1">
    <source>
        <dbReference type="SAM" id="MobiDB-lite"/>
    </source>
</evidence>
<dbReference type="AlphaFoldDB" id="A0AAV5IYJ2"/>
<keyword evidence="3" id="KW-1185">Reference proteome</keyword>
<evidence type="ECO:0000313" key="3">
    <source>
        <dbReference type="Proteomes" id="UP001054252"/>
    </source>
</evidence>
<evidence type="ECO:0000313" key="2">
    <source>
        <dbReference type="EMBL" id="GKV05635.1"/>
    </source>
</evidence>
<reference evidence="2 3" key="1">
    <citation type="journal article" date="2021" name="Commun. Biol.">
        <title>The genome of Shorea leprosula (Dipterocarpaceae) highlights the ecological relevance of drought in aseasonal tropical rainforests.</title>
        <authorList>
            <person name="Ng K.K.S."/>
            <person name="Kobayashi M.J."/>
            <person name="Fawcett J.A."/>
            <person name="Hatakeyama M."/>
            <person name="Paape T."/>
            <person name="Ng C.H."/>
            <person name="Ang C.C."/>
            <person name="Tnah L.H."/>
            <person name="Lee C.T."/>
            <person name="Nishiyama T."/>
            <person name="Sese J."/>
            <person name="O'Brien M.J."/>
            <person name="Copetti D."/>
            <person name="Mohd Noor M.I."/>
            <person name="Ong R.C."/>
            <person name="Putra M."/>
            <person name="Sireger I.Z."/>
            <person name="Indrioko S."/>
            <person name="Kosugi Y."/>
            <person name="Izuno A."/>
            <person name="Isagi Y."/>
            <person name="Lee S.L."/>
            <person name="Shimizu K.K."/>
        </authorList>
    </citation>
    <scope>NUCLEOTIDE SEQUENCE [LARGE SCALE GENOMIC DNA]</scope>
    <source>
        <strain evidence="2">214</strain>
    </source>
</reference>
<sequence length="90" mass="10078">MSKEDDDERRLNQCLSKYRIIAKQCDELVEIMEAKSRTPKRRRGTKGNGSSSASASTTQPDNNDAFVQTVSRFLQELRDCSSSNPPPGIE</sequence>
<dbReference type="Proteomes" id="UP001054252">
    <property type="component" value="Unassembled WGS sequence"/>
</dbReference>
<name>A0AAV5IYJ2_9ROSI</name>
<feature type="compositionally biased region" description="Polar residues" evidence="1">
    <location>
        <begin position="59"/>
        <end position="69"/>
    </location>
</feature>
<gene>
    <name evidence="2" type="ORF">SLEP1_g17623</name>
</gene>
<protein>
    <submittedName>
        <fullName evidence="2">Uncharacterized protein</fullName>
    </submittedName>
</protein>
<feature type="region of interest" description="Disordered" evidence="1">
    <location>
        <begin position="32"/>
        <end position="69"/>
    </location>
</feature>
<proteinExistence type="predicted"/>
<comment type="caution">
    <text evidence="2">The sequence shown here is derived from an EMBL/GenBank/DDBJ whole genome shotgun (WGS) entry which is preliminary data.</text>
</comment>